<dbReference type="OrthoDB" id="3182677at2759"/>
<feature type="domain" description="Fungal-type protein kinase" evidence="2">
    <location>
        <begin position="494"/>
        <end position="680"/>
    </location>
</feature>
<evidence type="ECO:0000313" key="3">
    <source>
        <dbReference type="EMBL" id="KAF7316189.1"/>
    </source>
</evidence>
<dbReference type="EMBL" id="JACAZF010000001">
    <property type="protein sequence ID" value="KAF7316189.1"/>
    <property type="molecule type" value="Genomic_DNA"/>
</dbReference>
<evidence type="ECO:0000313" key="4">
    <source>
        <dbReference type="Proteomes" id="UP000636479"/>
    </source>
</evidence>
<dbReference type="Pfam" id="PF17667">
    <property type="entry name" value="Pkinase_fungal"/>
    <property type="match status" value="1"/>
</dbReference>
<proteinExistence type="predicted"/>
<protein>
    <recommendedName>
        <fullName evidence="2">Fungal-type protein kinase domain-containing protein</fullName>
    </recommendedName>
</protein>
<dbReference type="Proteomes" id="UP000636479">
    <property type="component" value="Unassembled WGS sequence"/>
</dbReference>
<evidence type="ECO:0000256" key="1">
    <source>
        <dbReference type="SAM" id="Coils"/>
    </source>
</evidence>
<feature type="coiled-coil region" evidence="1">
    <location>
        <begin position="707"/>
        <end position="766"/>
    </location>
</feature>
<reference evidence="3" key="1">
    <citation type="submission" date="2020-05" db="EMBL/GenBank/DDBJ databases">
        <title>Mycena genomes resolve the evolution of fungal bioluminescence.</title>
        <authorList>
            <person name="Tsai I.J."/>
        </authorList>
    </citation>
    <scope>NUCLEOTIDE SEQUENCE</scope>
    <source>
        <strain evidence="3">171206Taipei</strain>
    </source>
</reference>
<organism evidence="3 4">
    <name type="scientific">Mycena indigotica</name>
    <dbReference type="NCBI Taxonomy" id="2126181"/>
    <lineage>
        <taxon>Eukaryota</taxon>
        <taxon>Fungi</taxon>
        <taxon>Dikarya</taxon>
        <taxon>Basidiomycota</taxon>
        <taxon>Agaricomycotina</taxon>
        <taxon>Agaricomycetes</taxon>
        <taxon>Agaricomycetidae</taxon>
        <taxon>Agaricales</taxon>
        <taxon>Marasmiineae</taxon>
        <taxon>Mycenaceae</taxon>
        <taxon>Mycena</taxon>
    </lineage>
</organism>
<sequence length="819" mass="92093">MTRELNGNTWQLPDDRVARMLGKKSRYSDRLIQGVMEQNGWTEGMSSKVDRLEFYACASDTDAFQTALSQCCQDPEPACESILQELLEATGEAEGLVHYTALSKFLNLCLQLAREFWPGFESSSYAKLMFLVYNRPTADGISGATPLKPDVAGVNSTTPHDEETLQVSVDTKLFWSKQEEQDILIDIPVEVKATWPALVLKAVAYSRAVFAASPFRRSALVLGFNQSTLELRFLIFHRGGLTSSRALKLRERSGREACMRFMLALSTCETHRDIGLPSWFNGASFKLPITIDSNNNATRFVDAVVEKMLHADVRSRGRATHVFGLSYTCSLTPSTVNLPPSTIKSKLPLIDSDSGSLSSSAETWSNHQEKVKREKVVSVNDQIRHDLASHPLGPFKFCDVAFSGGLVDNEQIQYVVLKGSFVKDDPRHKSIEDQLLKTCSSLFGCPNHHYSFLPVDEDGSPATNHLYLPTPEEVLNDKAQFHWKIFDQEPPDQPEFRSVSLHISSLVGSSLVLCETPWLLAMSVLHGMLGWLGMFQLGFLHRDPSMGNILRLQKAAKMAPFKLDHTLVEFNSADNGLAEMIDQLTLGGKNKPIIDLNYAMHSRRITQLLGTLDVESEVLGFIIDGDNAVKWHEFGSPRNATRSGTFEFMSMALRQTLESDTDHLHSPVDDLHAQFYVTQWAAAYHRDADAPSRPELREKSRYADALRQKLTRDRETATNTIAQLSSDDDRDLERYGRFLCDCAPLLARWNAKLSDLRRTYKATRIKIYKLFDEDKDKDKQEKLMRLLFMTFAYCGVADFMEVLAEWGSYMGLMIPSSGA</sequence>
<keyword evidence="4" id="KW-1185">Reference proteome</keyword>
<keyword evidence="1" id="KW-0175">Coiled coil</keyword>
<dbReference type="GeneID" id="59340818"/>
<name>A0A8H6TF99_9AGAR</name>
<dbReference type="InterPro" id="IPR040976">
    <property type="entry name" value="Pkinase_fungal"/>
</dbReference>
<comment type="caution">
    <text evidence="3">The sequence shown here is derived from an EMBL/GenBank/DDBJ whole genome shotgun (WGS) entry which is preliminary data.</text>
</comment>
<accession>A0A8H6TF99</accession>
<dbReference type="RefSeq" id="XP_037226212.1">
    <property type="nucleotide sequence ID" value="XM_037358302.1"/>
</dbReference>
<gene>
    <name evidence="3" type="ORF">MIND_00137100</name>
</gene>
<dbReference type="AlphaFoldDB" id="A0A8H6TF99"/>
<evidence type="ECO:0000259" key="2">
    <source>
        <dbReference type="Pfam" id="PF17667"/>
    </source>
</evidence>